<gene>
    <name evidence="1" type="ORF">SDC9_208838</name>
</gene>
<sequence>MGGDAYDCTKENVLVNKEPASPHHKSDGVHKDNNILLYYQCYSTKLKYIIREDKL</sequence>
<dbReference type="AlphaFoldDB" id="A0A645JLA5"/>
<evidence type="ECO:0000313" key="1">
    <source>
        <dbReference type="EMBL" id="MPN61104.1"/>
    </source>
</evidence>
<dbReference type="EMBL" id="VSSQ01137250">
    <property type="protein sequence ID" value="MPN61104.1"/>
    <property type="molecule type" value="Genomic_DNA"/>
</dbReference>
<proteinExistence type="predicted"/>
<organism evidence="1">
    <name type="scientific">bioreactor metagenome</name>
    <dbReference type="NCBI Taxonomy" id="1076179"/>
    <lineage>
        <taxon>unclassified sequences</taxon>
        <taxon>metagenomes</taxon>
        <taxon>ecological metagenomes</taxon>
    </lineage>
</organism>
<protein>
    <submittedName>
        <fullName evidence="1">Uncharacterized protein</fullName>
    </submittedName>
</protein>
<name>A0A645JLA5_9ZZZZ</name>
<reference evidence="1" key="1">
    <citation type="submission" date="2019-08" db="EMBL/GenBank/DDBJ databases">
        <authorList>
            <person name="Kucharzyk K."/>
            <person name="Murdoch R.W."/>
            <person name="Higgins S."/>
            <person name="Loffler F."/>
        </authorList>
    </citation>
    <scope>NUCLEOTIDE SEQUENCE</scope>
</reference>
<accession>A0A645JLA5</accession>
<comment type="caution">
    <text evidence="1">The sequence shown here is derived from an EMBL/GenBank/DDBJ whole genome shotgun (WGS) entry which is preliminary data.</text>
</comment>